<keyword evidence="2" id="KW-0677">Repeat</keyword>
<dbReference type="Proteomes" id="UP001231518">
    <property type="component" value="Chromosome 28"/>
</dbReference>
<sequence length="375" mass="43796">MSESKESEQHEKDMLNMFASVWVKVEVDEDDENNSENSLLAEPVMIKRKKTLNDRNKRSLKCDICDYTTIYKNCLNLHILGHTNTKPYSCDICEYTTKYPNSLHRHVMIQHELKTAQEKLDNFNCDECPYSTVFKWNLKAHKRKHKLEKQYKCDQCNYATAYRHNYMKHSKVHNKQEVIFKCDKCPFITKYEGHIARHLAKIHNEVSEKANKCDLCDFSTKVRWRLNVHKRRSKQKDVIKCSSCEFETSYMCESKKHKSIHYNDTTDYQLNESSGEITFDAPEFQPAPNPVVNIDDPNISVHEKCNNYMLDPELIVADNKIESLKIPVGDKVITSEIIQNIREQNISLEDILDSPEVKDFASIMNSPQKTNSGLL</sequence>
<feature type="domain" description="C2H2-type" evidence="6">
    <location>
        <begin position="60"/>
        <end position="87"/>
    </location>
</feature>
<evidence type="ECO:0000313" key="7">
    <source>
        <dbReference type="EMBL" id="KAJ8707869.1"/>
    </source>
</evidence>
<comment type="caution">
    <text evidence="7">The sequence shown here is derived from an EMBL/GenBank/DDBJ whole genome shotgun (WGS) entry which is preliminary data.</text>
</comment>
<dbReference type="EMBL" id="JARGEI010000027">
    <property type="protein sequence ID" value="KAJ8707869.1"/>
    <property type="molecule type" value="Genomic_DNA"/>
</dbReference>
<keyword evidence="1" id="KW-0479">Metal-binding</keyword>
<name>A0AAD7YA23_MYTSE</name>
<evidence type="ECO:0000256" key="3">
    <source>
        <dbReference type="ARBA" id="ARBA00022771"/>
    </source>
</evidence>
<keyword evidence="3 5" id="KW-0863">Zinc-finger</keyword>
<organism evidence="7 8">
    <name type="scientific">Mythimna separata</name>
    <name type="common">Oriental armyworm</name>
    <name type="synonym">Pseudaletia separata</name>
    <dbReference type="NCBI Taxonomy" id="271217"/>
    <lineage>
        <taxon>Eukaryota</taxon>
        <taxon>Metazoa</taxon>
        <taxon>Ecdysozoa</taxon>
        <taxon>Arthropoda</taxon>
        <taxon>Hexapoda</taxon>
        <taxon>Insecta</taxon>
        <taxon>Pterygota</taxon>
        <taxon>Neoptera</taxon>
        <taxon>Endopterygota</taxon>
        <taxon>Lepidoptera</taxon>
        <taxon>Glossata</taxon>
        <taxon>Ditrysia</taxon>
        <taxon>Noctuoidea</taxon>
        <taxon>Noctuidae</taxon>
        <taxon>Noctuinae</taxon>
        <taxon>Hadenini</taxon>
        <taxon>Mythimna</taxon>
    </lineage>
</organism>
<evidence type="ECO:0000256" key="1">
    <source>
        <dbReference type="ARBA" id="ARBA00022723"/>
    </source>
</evidence>
<dbReference type="SUPFAM" id="SSF57667">
    <property type="entry name" value="beta-beta-alpha zinc fingers"/>
    <property type="match status" value="2"/>
</dbReference>
<keyword evidence="8" id="KW-1185">Reference proteome</keyword>
<evidence type="ECO:0000256" key="2">
    <source>
        <dbReference type="ARBA" id="ARBA00022737"/>
    </source>
</evidence>
<dbReference type="PANTHER" id="PTHR24403">
    <property type="entry name" value="ZINC FINGER PROTEIN"/>
    <property type="match status" value="1"/>
</dbReference>
<accession>A0AAD7YA23</accession>
<evidence type="ECO:0000313" key="8">
    <source>
        <dbReference type="Proteomes" id="UP001231518"/>
    </source>
</evidence>
<dbReference type="SMART" id="SM00355">
    <property type="entry name" value="ZnF_C2H2"/>
    <property type="match status" value="7"/>
</dbReference>
<dbReference type="GO" id="GO:0045944">
    <property type="term" value="P:positive regulation of transcription by RNA polymerase II"/>
    <property type="evidence" value="ECO:0007669"/>
    <property type="project" value="TreeGrafter"/>
</dbReference>
<reference evidence="7" key="1">
    <citation type="submission" date="2023-03" db="EMBL/GenBank/DDBJ databases">
        <title>Chromosome-level genomes of two armyworms, Mythimna separata and Mythimna loreyi, provide insights into the biosynthesis and reception of sex pheromones.</title>
        <authorList>
            <person name="Zhao H."/>
        </authorList>
    </citation>
    <scope>NUCLEOTIDE SEQUENCE</scope>
    <source>
        <strain evidence="7">BeijingLab</strain>
        <tissue evidence="7">Pupa</tissue>
    </source>
</reference>
<dbReference type="AlphaFoldDB" id="A0AAD7YA23"/>
<dbReference type="Gene3D" id="3.30.160.60">
    <property type="entry name" value="Classic Zinc Finger"/>
    <property type="match status" value="4"/>
</dbReference>
<keyword evidence="4" id="KW-0862">Zinc</keyword>
<feature type="domain" description="C2H2-type" evidence="6">
    <location>
        <begin position="123"/>
        <end position="150"/>
    </location>
</feature>
<dbReference type="Pfam" id="PF00096">
    <property type="entry name" value="zf-C2H2"/>
    <property type="match status" value="1"/>
</dbReference>
<dbReference type="InterPro" id="IPR013087">
    <property type="entry name" value="Znf_C2H2_type"/>
</dbReference>
<dbReference type="GO" id="GO:0008270">
    <property type="term" value="F:zinc ion binding"/>
    <property type="evidence" value="ECO:0007669"/>
    <property type="project" value="UniProtKB-KW"/>
</dbReference>
<dbReference type="InterPro" id="IPR050688">
    <property type="entry name" value="Zinc_finger/UBP_domain"/>
</dbReference>
<gene>
    <name evidence="7" type="ORF">PYW07_011546</name>
</gene>
<dbReference type="PROSITE" id="PS50157">
    <property type="entry name" value="ZINC_FINGER_C2H2_2"/>
    <property type="match status" value="3"/>
</dbReference>
<dbReference type="PANTHER" id="PTHR24403:SF67">
    <property type="entry name" value="FI01116P-RELATED"/>
    <property type="match status" value="1"/>
</dbReference>
<evidence type="ECO:0000256" key="4">
    <source>
        <dbReference type="ARBA" id="ARBA00022833"/>
    </source>
</evidence>
<evidence type="ECO:0000259" key="6">
    <source>
        <dbReference type="PROSITE" id="PS50157"/>
    </source>
</evidence>
<protein>
    <recommendedName>
        <fullName evidence="6">C2H2-type domain-containing protein</fullName>
    </recommendedName>
</protein>
<feature type="domain" description="C2H2-type" evidence="6">
    <location>
        <begin position="151"/>
        <end position="178"/>
    </location>
</feature>
<evidence type="ECO:0000256" key="5">
    <source>
        <dbReference type="PROSITE-ProRule" id="PRU00042"/>
    </source>
</evidence>
<proteinExistence type="predicted"/>
<dbReference type="InterPro" id="IPR036236">
    <property type="entry name" value="Znf_C2H2_sf"/>
</dbReference>
<dbReference type="GO" id="GO:0005634">
    <property type="term" value="C:nucleus"/>
    <property type="evidence" value="ECO:0007669"/>
    <property type="project" value="TreeGrafter"/>
</dbReference>